<accession>A0A8T2TEG0</accession>
<comment type="caution">
    <text evidence="2">The sequence shown here is derived from an EMBL/GenBank/DDBJ whole genome shotgun (WGS) entry which is preliminary data.</text>
</comment>
<protein>
    <submittedName>
        <fullName evidence="2">Uncharacterized protein</fullName>
    </submittedName>
</protein>
<evidence type="ECO:0000256" key="1">
    <source>
        <dbReference type="SAM" id="MobiDB-lite"/>
    </source>
</evidence>
<dbReference type="Proteomes" id="UP000825935">
    <property type="component" value="Chromosome 14"/>
</dbReference>
<evidence type="ECO:0000313" key="3">
    <source>
        <dbReference type="Proteomes" id="UP000825935"/>
    </source>
</evidence>
<dbReference type="EMBL" id="CM035419">
    <property type="protein sequence ID" value="KAH7416565.1"/>
    <property type="molecule type" value="Genomic_DNA"/>
</dbReference>
<sequence>MGNHLSCFSPLPHNTDEPLPPSASELLRPSLNAVPDLPANLIFLDCETATFSKLQGPLTAAEAMLEFPGQFVSLVPDLDSYCAGACGPRISAVAADKELQSSQIYLLLHMNRLNSRFCLREMDFFKSLKATQRSTAKQAFSGRLPGSKVAPLPNDGCIVTTVEAYAELVIQLKGSSLNGFRDMTASPNPAYVHNQPLQGPYLGRAKTWIPGLETVDESSVHR</sequence>
<dbReference type="Pfam" id="PF14009">
    <property type="entry name" value="PADRE"/>
    <property type="match status" value="1"/>
</dbReference>
<gene>
    <name evidence="2" type="ORF">KP509_14G097000</name>
</gene>
<dbReference type="InterPro" id="IPR025322">
    <property type="entry name" value="PADRE_dom"/>
</dbReference>
<name>A0A8T2TEG0_CERRI</name>
<reference evidence="2" key="1">
    <citation type="submission" date="2021-08" db="EMBL/GenBank/DDBJ databases">
        <title>WGS assembly of Ceratopteris richardii.</title>
        <authorList>
            <person name="Marchant D.B."/>
            <person name="Chen G."/>
            <person name="Jenkins J."/>
            <person name="Shu S."/>
            <person name="Leebens-Mack J."/>
            <person name="Grimwood J."/>
            <person name="Schmutz J."/>
            <person name="Soltis P."/>
            <person name="Soltis D."/>
            <person name="Chen Z.-H."/>
        </authorList>
    </citation>
    <scope>NUCLEOTIDE SEQUENCE</scope>
    <source>
        <strain evidence="2">Whitten #5841</strain>
        <tissue evidence="2">Leaf</tissue>
    </source>
</reference>
<proteinExistence type="predicted"/>
<dbReference type="AlphaFoldDB" id="A0A8T2TEG0"/>
<dbReference type="OrthoDB" id="1922322at2759"/>
<evidence type="ECO:0000313" key="2">
    <source>
        <dbReference type="EMBL" id="KAH7416565.1"/>
    </source>
</evidence>
<organism evidence="2 3">
    <name type="scientific">Ceratopteris richardii</name>
    <name type="common">Triangle waterfern</name>
    <dbReference type="NCBI Taxonomy" id="49495"/>
    <lineage>
        <taxon>Eukaryota</taxon>
        <taxon>Viridiplantae</taxon>
        <taxon>Streptophyta</taxon>
        <taxon>Embryophyta</taxon>
        <taxon>Tracheophyta</taxon>
        <taxon>Polypodiopsida</taxon>
        <taxon>Polypodiidae</taxon>
        <taxon>Polypodiales</taxon>
        <taxon>Pteridineae</taxon>
        <taxon>Pteridaceae</taxon>
        <taxon>Parkerioideae</taxon>
        <taxon>Ceratopteris</taxon>
    </lineage>
</organism>
<keyword evidence="3" id="KW-1185">Reference proteome</keyword>
<feature type="region of interest" description="Disordered" evidence="1">
    <location>
        <begin position="1"/>
        <end position="23"/>
    </location>
</feature>